<dbReference type="InterPro" id="IPR036305">
    <property type="entry name" value="RGS_sf"/>
</dbReference>
<gene>
    <name evidence="3" type="ORF">BCR32DRAFT_275893</name>
</gene>
<evidence type="ECO:0000313" key="3">
    <source>
        <dbReference type="EMBL" id="ORX85933.1"/>
    </source>
</evidence>
<dbReference type="Gene3D" id="1.10.167.10">
    <property type="entry name" value="Regulator of G-protein Signalling 4, domain 2"/>
    <property type="match status" value="1"/>
</dbReference>
<evidence type="ECO:0000256" key="1">
    <source>
        <dbReference type="SAM" id="MobiDB-lite"/>
    </source>
</evidence>
<feature type="region of interest" description="Disordered" evidence="1">
    <location>
        <begin position="478"/>
        <end position="501"/>
    </location>
</feature>
<sequence length="628" mass="74793">MNDYFPFPKDWIKEDSTIKQYEKCSSFYRDTKSFQNYYDNKSWLFYVISWFFIIYNIGGSFLILKNNRNFEILKFSKVLIIIHSLSLNIAILNTYFRNVLYDKYPCFLVNYCITISHVLNYLSIISCVLYYLNLNNNYVGALRKTLFSRKKSYNLLYKLYKDFTEIKMVSWMLIITSITLFFSSYLGSKNKEYSLYPMNKGYCLIYYGGIPQTIILICYLIFIPLAIIEIKKMGVHFSFRISFIISLILSFVFLIIHNIFIIGFNYECSSIFRHIPYDIFYNLSSIAFSFLQIFRLLVKLYYSKQAIKQLDLTKSSLFHVLDDKILYEEFVDYCFNLKCIEYMAFYTEYKKFISLFDVKYNLENSVNHEEGKESNKNYQYYKDDDNDEEVNNDSIIIETNFYNNNNNNTFNMISNKHFNDTTINIKYNDSKININIPSTIPSIKYYEKLASISNGQNINNNNNIYNINDCNNNNNFNENNNNNNHINNNNSRNNNNNGVSDTNNNLINYSMKNTKNSIKYQKHSFKKDKRIQYFDTIHYQLNTIVENFIMENSELELNLPDSISKNIKKNTEIFNNHYLGLRYQMPYIPEKLNVKHIFDDAYEEVIEILYLNIFSGFVLSKKKNQNSK</sequence>
<evidence type="ECO:0000313" key="4">
    <source>
        <dbReference type="Proteomes" id="UP000193944"/>
    </source>
</evidence>
<reference evidence="3 4" key="2">
    <citation type="submission" date="2016-08" db="EMBL/GenBank/DDBJ databases">
        <title>Pervasive Adenine N6-methylation of Active Genes in Fungi.</title>
        <authorList>
            <consortium name="DOE Joint Genome Institute"/>
            <person name="Mondo S.J."/>
            <person name="Dannebaum R.O."/>
            <person name="Kuo R.C."/>
            <person name="Labutti K."/>
            <person name="Haridas S."/>
            <person name="Kuo A."/>
            <person name="Salamov A."/>
            <person name="Ahrendt S.R."/>
            <person name="Lipzen A."/>
            <person name="Sullivan W."/>
            <person name="Andreopoulos W.B."/>
            <person name="Clum A."/>
            <person name="Lindquist E."/>
            <person name="Daum C."/>
            <person name="Ramamoorthy G.K."/>
            <person name="Gryganskyi A."/>
            <person name="Culley D."/>
            <person name="Magnuson J.K."/>
            <person name="James T.Y."/>
            <person name="O'Malley M.A."/>
            <person name="Stajich J.E."/>
            <person name="Spatafora J.W."/>
            <person name="Visel A."/>
            <person name="Grigoriev I.V."/>
        </authorList>
    </citation>
    <scope>NUCLEOTIDE SEQUENCE [LARGE SCALE GENOMIC DNA]</scope>
    <source>
        <strain evidence="3 4">S4</strain>
    </source>
</reference>
<feature type="transmembrane region" description="Helical" evidence="2">
    <location>
        <begin position="206"/>
        <end position="227"/>
    </location>
</feature>
<feature type="transmembrane region" description="Helical" evidence="2">
    <location>
        <begin position="108"/>
        <end position="132"/>
    </location>
</feature>
<dbReference type="EMBL" id="MCFG01000028">
    <property type="protein sequence ID" value="ORX85933.1"/>
    <property type="molecule type" value="Genomic_DNA"/>
</dbReference>
<feature type="transmembrane region" description="Helical" evidence="2">
    <location>
        <begin position="168"/>
        <end position="186"/>
    </location>
</feature>
<evidence type="ECO:0000256" key="2">
    <source>
        <dbReference type="SAM" id="Phobius"/>
    </source>
</evidence>
<keyword evidence="2" id="KW-1133">Transmembrane helix</keyword>
<feature type="transmembrane region" description="Helical" evidence="2">
    <location>
        <begin position="43"/>
        <end position="64"/>
    </location>
</feature>
<comment type="caution">
    <text evidence="3">The sequence shown here is derived from an EMBL/GenBank/DDBJ whole genome shotgun (WGS) entry which is preliminary data.</text>
</comment>
<proteinExistence type="predicted"/>
<dbReference type="InterPro" id="IPR044926">
    <property type="entry name" value="RGS_subdomain_2"/>
</dbReference>
<keyword evidence="2" id="KW-0472">Membrane</keyword>
<keyword evidence="2" id="KW-0812">Transmembrane</keyword>
<evidence type="ECO:0008006" key="5">
    <source>
        <dbReference type="Google" id="ProtNLM"/>
    </source>
</evidence>
<dbReference type="Proteomes" id="UP000193944">
    <property type="component" value="Unassembled WGS sequence"/>
</dbReference>
<name>A0A1Y1XJP5_9FUNG</name>
<protein>
    <recommendedName>
        <fullName evidence="5">RGS domain-containing protein</fullName>
    </recommendedName>
</protein>
<feature type="transmembrane region" description="Helical" evidence="2">
    <location>
        <begin position="76"/>
        <end position="96"/>
    </location>
</feature>
<keyword evidence="4" id="KW-1185">Reference proteome</keyword>
<feature type="transmembrane region" description="Helical" evidence="2">
    <location>
        <begin position="239"/>
        <end position="264"/>
    </location>
</feature>
<accession>A0A1Y1XJP5</accession>
<organism evidence="3 4">
    <name type="scientific">Anaeromyces robustus</name>
    <dbReference type="NCBI Taxonomy" id="1754192"/>
    <lineage>
        <taxon>Eukaryota</taxon>
        <taxon>Fungi</taxon>
        <taxon>Fungi incertae sedis</taxon>
        <taxon>Chytridiomycota</taxon>
        <taxon>Chytridiomycota incertae sedis</taxon>
        <taxon>Neocallimastigomycetes</taxon>
        <taxon>Neocallimastigales</taxon>
        <taxon>Neocallimastigaceae</taxon>
        <taxon>Anaeromyces</taxon>
    </lineage>
</organism>
<dbReference type="SUPFAM" id="SSF48097">
    <property type="entry name" value="Regulator of G-protein signaling, RGS"/>
    <property type="match status" value="1"/>
</dbReference>
<reference evidence="3 4" key="1">
    <citation type="submission" date="2016-08" db="EMBL/GenBank/DDBJ databases">
        <title>A Parts List for Fungal Cellulosomes Revealed by Comparative Genomics.</title>
        <authorList>
            <consortium name="DOE Joint Genome Institute"/>
            <person name="Haitjema C.H."/>
            <person name="Gilmore S.P."/>
            <person name="Henske J.K."/>
            <person name="Solomon K.V."/>
            <person name="De Groot R."/>
            <person name="Kuo A."/>
            <person name="Mondo S.J."/>
            <person name="Salamov A.A."/>
            <person name="Labutti K."/>
            <person name="Zhao Z."/>
            <person name="Chiniquy J."/>
            <person name="Barry K."/>
            <person name="Brewer H.M."/>
            <person name="Purvine S.O."/>
            <person name="Wright A.T."/>
            <person name="Boxma B."/>
            <person name="Van Alen T."/>
            <person name="Hackstein J.H."/>
            <person name="Baker S.E."/>
            <person name="Grigoriev I.V."/>
            <person name="O'Malley M.A."/>
        </authorList>
    </citation>
    <scope>NUCLEOTIDE SEQUENCE [LARGE SCALE GENOMIC DNA]</scope>
    <source>
        <strain evidence="3 4">S4</strain>
    </source>
</reference>
<dbReference type="AlphaFoldDB" id="A0A1Y1XJP5"/>
<feature type="transmembrane region" description="Helical" evidence="2">
    <location>
        <begin position="279"/>
        <end position="298"/>
    </location>
</feature>